<dbReference type="OrthoDB" id="3647at2759"/>
<evidence type="ECO:0000256" key="4">
    <source>
        <dbReference type="ARBA" id="ARBA00022692"/>
    </source>
</evidence>
<comment type="subcellular location">
    <subcellularLocation>
        <location evidence="1">Membrane</location>
    </subcellularLocation>
</comment>
<accession>A0A2C5YAH1</accession>
<evidence type="ECO:0000256" key="5">
    <source>
        <dbReference type="ARBA" id="ARBA00022989"/>
    </source>
</evidence>
<dbReference type="GO" id="GO:0051999">
    <property type="term" value="P:mannosyl-inositol phosphorylceramide biosynthetic process"/>
    <property type="evidence" value="ECO:0007669"/>
    <property type="project" value="TreeGrafter"/>
</dbReference>
<comment type="similarity">
    <text evidence="2">Belongs to the glycosyltransferase 32 family.</text>
</comment>
<sequence>MASSHVRLRRLILGLVFIAIVFSLVSRVAVPVNRIFGAHAGNALTQEQVRAAAEAAASRGHRRKRPVPRILHQVFHNWHQPGNETLPPDWQAARQTCLDLHPTWEHKLWTELASREFIRSEYPYFLDTYDGFKFPVQRIDALRYFLMRHFGGIYMDLDNGCRANLDPLLHYPAWVTDGGQGTLSNNIIGAEPEHPFWILMTDSLGPWARDFLLPYITISYASGQWYETEMWQIYHARKPPTEPDLLRVMMDMRPSGAPWVFFTAGRGGTWDNWDNQVLGWMGNHLFRLMLYIVASAGLVAGVWYLVVVGQRRRYRRLANGPPLSP</sequence>
<gene>
    <name evidence="8" type="ORF">CDD80_2653</name>
</gene>
<comment type="caution">
    <text evidence="8">The sequence shown here is derived from an EMBL/GenBank/DDBJ whole genome shotgun (WGS) entry which is preliminary data.</text>
</comment>
<reference evidence="8 9" key="1">
    <citation type="submission" date="2017-06" db="EMBL/GenBank/DDBJ databases">
        <title>Ant-infecting Ophiocordyceps genomes reveal a high diversity of potential behavioral manipulation genes and a possible major role for enterotoxins.</title>
        <authorList>
            <person name="De Bekker C."/>
            <person name="Evans H.C."/>
            <person name="Brachmann A."/>
            <person name="Hughes D.P."/>
        </authorList>
    </citation>
    <scope>NUCLEOTIDE SEQUENCE [LARGE SCALE GENOMIC DNA]</scope>
    <source>
        <strain evidence="8 9">Map16</strain>
    </source>
</reference>
<evidence type="ECO:0000256" key="3">
    <source>
        <dbReference type="ARBA" id="ARBA00022679"/>
    </source>
</evidence>
<evidence type="ECO:0000256" key="7">
    <source>
        <dbReference type="SAM" id="Phobius"/>
    </source>
</evidence>
<dbReference type="AlphaFoldDB" id="A0A2C5YAH1"/>
<protein>
    <recommendedName>
        <fullName evidence="10">Mannosyl phosphorylinositol ceramide synthase SUR1</fullName>
    </recommendedName>
</protein>
<keyword evidence="6 7" id="KW-0472">Membrane</keyword>
<dbReference type="Pfam" id="PF04488">
    <property type="entry name" value="Gly_transf_sug"/>
    <property type="match status" value="1"/>
</dbReference>
<dbReference type="Gene3D" id="3.90.550.20">
    <property type="match status" value="1"/>
</dbReference>
<dbReference type="InterPro" id="IPR029044">
    <property type="entry name" value="Nucleotide-diphossugar_trans"/>
</dbReference>
<dbReference type="SUPFAM" id="SSF53448">
    <property type="entry name" value="Nucleotide-diphospho-sugar transferases"/>
    <property type="match status" value="1"/>
</dbReference>
<dbReference type="PANTHER" id="PTHR32385:SF20">
    <property type="entry name" value="MANNOSYL PHOSPHORYLINOSITOL CERAMIDE SYNTHASE CSH1-RELATED"/>
    <property type="match status" value="1"/>
</dbReference>
<evidence type="ECO:0000256" key="6">
    <source>
        <dbReference type="ARBA" id="ARBA00023136"/>
    </source>
</evidence>
<keyword evidence="5 7" id="KW-1133">Transmembrane helix</keyword>
<keyword evidence="9" id="KW-1185">Reference proteome</keyword>
<evidence type="ECO:0000256" key="1">
    <source>
        <dbReference type="ARBA" id="ARBA00004370"/>
    </source>
</evidence>
<evidence type="ECO:0008006" key="10">
    <source>
        <dbReference type="Google" id="ProtNLM"/>
    </source>
</evidence>
<keyword evidence="4 7" id="KW-0812">Transmembrane</keyword>
<dbReference type="PANTHER" id="PTHR32385">
    <property type="entry name" value="MANNOSYL PHOSPHORYLINOSITOL CERAMIDE SYNTHASE"/>
    <property type="match status" value="1"/>
</dbReference>
<evidence type="ECO:0000313" key="9">
    <source>
        <dbReference type="Proteomes" id="UP000226431"/>
    </source>
</evidence>
<keyword evidence="3" id="KW-0808">Transferase</keyword>
<proteinExistence type="inferred from homology"/>
<dbReference type="InterPro" id="IPR051706">
    <property type="entry name" value="Glycosyltransferase_domain"/>
</dbReference>
<dbReference type="GO" id="GO:0000030">
    <property type="term" value="F:mannosyltransferase activity"/>
    <property type="evidence" value="ECO:0007669"/>
    <property type="project" value="TreeGrafter"/>
</dbReference>
<evidence type="ECO:0000313" key="8">
    <source>
        <dbReference type="EMBL" id="PHH75068.1"/>
    </source>
</evidence>
<feature type="transmembrane region" description="Helical" evidence="7">
    <location>
        <begin position="288"/>
        <end position="307"/>
    </location>
</feature>
<dbReference type="Proteomes" id="UP000226431">
    <property type="component" value="Unassembled WGS sequence"/>
</dbReference>
<dbReference type="EMBL" id="NJES01000237">
    <property type="protein sequence ID" value="PHH75068.1"/>
    <property type="molecule type" value="Genomic_DNA"/>
</dbReference>
<name>A0A2C5YAH1_9HYPO</name>
<evidence type="ECO:0000256" key="2">
    <source>
        <dbReference type="ARBA" id="ARBA00009003"/>
    </source>
</evidence>
<dbReference type="InterPro" id="IPR007577">
    <property type="entry name" value="GlycoTrfase_DXD_sugar-bd_CS"/>
</dbReference>
<organism evidence="8 9">
    <name type="scientific">Ophiocordyceps camponoti-rufipedis</name>
    <dbReference type="NCBI Taxonomy" id="2004952"/>
    <lineage>
        <taxon>Eukaryota</taxon>
        <taxon>Fungi</taxon>
        <taxon>Dikarya</taxon>
        <taxon>Ascomycota</taxon>
        <taxon>Pezizomycotina</taxon>
        <taxon>Sordariomycetes</taxon>
        <taxon>Hypocreomycetidae</taxon>
        <taxon>Hypocreales</taxon>
        <taxon>Ophiocordycipitaceae</taxon>
        <taxon>Ophiocordyceps</taxon>
    </lineage>
</organism>
<dbReference type="GO" id="GO:0016020">
    <property type="term" value="C:membrane"/>
    <property type="evidence" value="ECO:0007669"/>
    <property type="project" value="UniProtKB-SubCell"/>
</dbReference>